<comment type="caution">
    <text evidence="1">The sequence shown here is derived from an EMBL/GenBank/DDBJ whole genome shotgun (WGS) entry which is preliminary data.</text>
</comment>
<organism evidence="1 2">
    <name type="scientific">Kangiella spongicola</name>
    <dbReference type="NCBI Taxonomy" id="796379"/>
    <lineage>
        <taxon>Bacteria</taxon>
        <taxon>Pseudomonadati</taxon>
        <taxon>Pseudomonadota</taxon>
        <taxon>Gammaproteobacteria</taxon>
        <taxon>Kangiellales</taxon>
        <taxon>Kangiellaceae</taxon>
        <taxon>Kangiella</taxon>
    </lineage>
</organism>
<accession>A0A318D3G1</accession>
<proteinExistence type="predicted"/>
<evidence type="ECO:0000313" key="1">
    <source>
        <dbReference type="EMBL" id="PXF62358.1"/>
    </source>
</evidence>
<dbReference type="EMBL" id="QICH01000033">
    <property type="protein sequence ID" value="PXF62358.1"/>
    <property type="molecule type" value="Genomic_DNA"/>
</dbReference>
<reference evidence="1 2" key="1">
    <citation type="submission" date="2018-05" db="EMBL/GenBank/DDBJ databases">
        <title>Kangiella spongicola genome sequence.</title>
        <authorList>
            <person name="Maclea K.S."/>
            <person name="Goen A.E."/>
            <person name="Kelley C."/>
            <person name="Underriner A."/>
            <person name="Silverwood T."/>
            <person name="Trachtenberg A.M."/>
        </authorList>
    </citation>
    <scope>NUCLEOTIDE SEQUENCE [LARGE SCALE GENOMIC DNA]</scope>
    <source>
        <strain evidence="1 2">ATCC BAA-2076</strain>
    </source>
</reference>
<evidence type="ECO:0000313" key="2">
    <source>
        <dbReference type="Proteomes" id="UP000247689"/>
    </source>
</evidence>
<gene>
    <name evidence="1" type="ORF">DL796_11955</name>
</gene>
<dbReference type="AlphaFoldDB" id="A0A318D3G1"/>
<sequence length="74" mass="8677">MMEYMSNLKLMLMSNVLKLNQFQFVVIDSSPWSRKINRGMRLIKKEIFTEVLTCDVDQFGLVSSLGWRVEDKMG</sequence>
<protein>
    <submittedName>
        <fullName evidence="1">Uncharacterized protein</fullName>
    </submittedName>
</protein>
<keyword evidence="2" id="KW-1185">Reference proteome</keyword>
<name>A0A318D3G1_9GAMM</name>
<dbReference type="Proteomes" id="UP000247689">
    <property type="component" value="Unassembled WGS sequence"/>
</dbReference>